<keyword evidence="1" id="KW-1133">Transmembrane helix</keyword>
<gene>
    <name evidence="2" type="ORF">CTEN210_02011</name>
</gene>
<evidence type="ECO:0000313" key="2">
    <source>
        <dbReference type="EMBL" id="GFH45537.1"/>
    </source>
</evidence>
<proteinExistence type="predicted"/>
<accession>A0AAD3CG78</accession>
<evidence type="ECO:0000256" key="1">
    <source>
        <dbReference type="SAM" id="Phobius"/>
    </source>
</evidence>
<feature type="transmembrane region" description="Helical" evidence="1">
    <location>
        <begin position="132"/>
        <end position="151"/>
    </location>
</feature>
<dbReference type="Proteomes" id="UP001054902">
    <property type="component" value="Unassembled WGS sequence"/>
</dbReference>
<feature type="transmembrane region" description="Helical" evidence="1">
    <location>
        <begin position="252"/>
        <end position="271"/>
    </location>
</feature>
<reference evidence="2 3" key="1">
    <citation type="journal article" date="2021" name="Sci. Rep.">
        <title>The genome of the diatom Chaetoceros tenuissimus carries an ancient integrated fragment of an extant virus.</title>
        <authorList>
            <person name="Hongo Y."/>
            <person name="Kimura K."/>
            <person name="Takaki Y."/>
            <person name="Yoshida Y."/>
            <person name="Baba S."/>
            <person name="Kobayashi G."/>
            <person name="Nagasaki K."/>
            <person name="Hano T."/>
            <person name="Tomaru Y."/>
        </authorList>
    </citation>
    <scope>NUCLEOTIDE SEQUENCE [LARGE SCALE GENOMIC DNA]</scope>
    <source>
        <strain evidence="2 3">NIES-3715</strain>
    </source>
</reference>
<evidence type="ECO:0000313" key="3">
    <source>
        <dbReference type="Proteomes" id="UP001054902"/>
    </source>
</evidence>
<sequence>METKTPLRGNSAQKNFEVDLGVTRDVTRNDNPSFVANDLSSLFGNNNSKHAARKFCSMDSRLACIVFNCISIFTDLVGFIITATKPGNFIELTIPDRTSYALLSIFMCCSLSGLVGVALYESWMVAIPRFAYGMKALLAGLLGIFIVNVSFQLDSRHDNFATKFFPNRFDGNCTECWGNFSTSYYNGDFNGTFPNDCTPNIDCFDFDIDRFNATLSKCQIQYPHLLANEVCDDSLYNSRDCAFDGGDCLSSWYTSPYFVISVSVIGVLFYSGSSHAQGLFMLELNSGIITRPYDDSF</sequence>
<feature type="transmembrane region" description="Helical" evidence="1">
    <location>
        <begin position="62"/>
        <end position="81"/>
    </location>
</feature>
<feature type="transmembrane region" description="Helical" evidence="1">
    <location>
        <begin position="101"/>
        <end position="120"/>
    </location>
</feature>
<dbReference type="EMBL" id="BLLK01000020">
    <property type="protein sequence ID" value="GFH45537.1"/>
    <property type="molecule type" value="Genomic_DNA"/>
</dbReference>
<protein>
    <submittedName>
        <fullName evidence="2">Uncharacterized protein</fullName>
    </submittedName>
</protein>
<keyword evidence="1" id="KW-0812">Transmembrane</keyword>
<dbReference type="AlphaFoldDB" id="A0AAD3CG78"/>
<organism evidence="2 3">
    <name type="scientific">Chaetoceros tenuissimus</name>
    <dbReference type="NCBI Taxonomy" id="426638"/>
    <lineage>
        <taxon>Eukaryota</taxon>
        <taxon>Sar</taxon>
        <taxon>Stramenopiles</taxon>
        <taxon>Ochrophyta</taxon>
        <taxon>Bacillariophyta</taxon>
        <taxon>Coscinodiscophyceae</taxon>
        <taxon>Chaetocerotophycidae</taxon>
        <taxon>Chaetocerotales</taxon>
        <taxon>Chaetocerotaceae</taxon>
        <taxon>Chaetoceros</taxon>
    </lineage>
</organism>
<comment type="caution">
    <text evidence="2">The sequence shown here is derived from an EMBL/GenBank/DDBJ whole genome shotgun (WGS) entry which is preliminary data.</text>
</comment>
<name>A0AAD3CG78_9STRA</name>
<keyword evidence="3" id="KW-1185">Reference proteome</keyword>
<keyword evidence="1" id="KW-0472">Membrane</keyword>